<comment type="caution">
    <text evidence="2">The sequence shown here is derived from an EMBL/GenBank/DDBJ whole genome shotgun (WGS) entry which is preliminary data.</text>
</comment>
<name>A0A9W9TZK6_9EURO</name>
<gene>
    <name evidence="2" type="ORF">N7468_002447</name>
</gene>
<evidence type="ECO:0000313" key="3">
    <source>
        <dbReference type="Proteomes" id="UP001150941"/>
    </source>
</evidence>
<reference evidence="2" key="2">
    <citation type="journal article" date="2023" name="IMA Fungus">
        <title>Comparative genomic study of the Penicillium genus elucidates a diverse pangenome and 15 lateral gene transfer events.</title>
        <authorList>
            <person name="Petersen C."/>
            <person name="Sorensen T."/>
            <person name="Nielsen M.R."/>
            <person name="Sondergaard T.E."/>
            <person name="Sorensen J.L."/>
            <person name="Fitzpatrick D.A."/>
            <person name="Frisvad J.C."/>
            <person name="Nielsen K.L."/>
        </authorList>
    </citation>
    <scope>NUCLEOTIDE SEQUENCE</scope>
    <source>
        <strain evidence="2">IBT 19713</strain>
    </source>
</reference>
<proteinExistence type="predicted"/>
<accession>A0A9W9TZK6</accession>
<dbReference type="RefSeq" id="XP_058334885.1">
    <property type="nucleotide sequence ID" value="XM_058471744.1"/>
</dbReference>
<organism evidence="2 3">
    <name type="scientific">Penicillium chermesinum</name>
    <dbReference type="NCBI Taxonomy" id="63820"/>
    <lineage>
        <taxon>Eukaryota</taxon>
        <taxon>Fungi</taxon>
        <taxon>Dikarya</taxon>
        <taxon>Ascomycota</taxon>
        <taxon>Pezizomycotina</taxon>
        <taxon>Eurotiomycetes</taxon>
        <taxon>Eurotiomycetidae</taxon>
        <taxon>Eurotiales</taxon>
        <taxon>Aspergillaceae</taxon>
        <taxon>Penicillium</taxon>
    </lineage>
</organism>
<dbReference type="AlphaFoldDB" id="A0A9W9TZK6"/>
<dbReference type="OrthoDB" id="4223756at2759"/>
<reference evidence="2" key="1">
    <citation type="submission" date="2022-11" db="EMBL/GenBank/DDBJ databases">
        <authorList>
            <person name="Petersen C."/>
        </authorList>
    </citation>
    <scope>NUCLEOTIDE SEQUENCE</scope>
    <source>
        <strain evidence="2">IBT 19713</strain>
    </source>
</reference>
<dbReference type="Proteomes" id="UP001150941">
    <property type="component" value="Unassembled WGS sequence"/>
</dbReference>
<feature type="region of interest" description="Disordered" evidence="1">
    <location>
        <begin position="1"/>
        <end position="42"/>
    </location>
</feature>
<protein>
    <submittedName>
        <fullName evidence="2">Uncharacterized protein</fullName>
    </submittedName>
</protein>
<sequence length="125" mass="14255">MTMSKAHSPRDKNSSEGSDEQWKVDTPFGPPELPHSFSSGSIRRIRNSLSKLSPSALAEKDLLRKKNQYKQPLTRRNVNSLVTAQEWQEACQPNQRTSELQVTEWLEHVRSSDLHTPPIGSTRFN</sequence>
<evidence type="ECO:0000313" key="2">
    <source>
        <dbReference type="EMBL" id="KAJ5247464.1"/>
    </source>
</evidence>
<dbReference type="GeneID" id="83199047"/>
<evidence type="ECO:0000256" key="1">
    <source>
        <dbReference type="SAM" id="MobiDB-lite"/>
    </source>
</evidence>
<keyword evidence="3" id="KW-1185">Reference proteome</keyword>
<dbReference type="EMBL" id="JAPQKS010000002">
    <property type="protein sequence ID" value="KAJ5247464.1"/>
    <property type="molecule type" value="Genomic_DNA"/>
</dbReference>